<evidence type="ECO:0000256" key="4">
    <source>
        <dbReference type="ARBA" id="ARBA00022833"/>
    </source>
</evidence>
<dbReference type="PANTHER" id="PTHR14003">
    <property type="entry name" value="TRANSCRIPTIONAL REPRESSOR PROTEIN YY"/>
    <property type="match status" value="1"/>
</dbReference>
<dbReference type="GO" id="GO:0005667">
    <property type="term" value="C:transcription regulator complex"/>
    <property type="evidence" value="ECO:0007669"/>
    <property type="project" value="TreeGrafter"/>
</dbReference>
<dbReference type="SUPFAM" id="SSF57667">
    <property type="entry name" value="beta-beta-alpha zinc fingers"/>
    <property type="match status" value="1"/>
</dbReference>
<keyword evidence="9" id="KW-1185">Reference proteome</keyword>
<sequence length="104" mass="12237">MYAETLRPQDIDNIIKEEEIEKIQDVDMEVGEENIKFENPGSEITEFYPVKHQQCIHPDNSSLASHLINKPRDKPYQCNYCGKEFSHNNSLKYHIRTHTGEKPY</sequence>
<dbReference type="Proteomes" id="UP001497623">
    <property type="component" value="Unassembled WGS sequence"/>
</dbReference>
<evidence type="ECO:0000256" key="5">
    <source>
        <dbReference type="ARBA" id="ARBA00023242"/>
    </source>
</evidence>
<dbReference type="FunFam" id="3.30.160.60:FF:000478">
    <property type="entry name" value="Zinc finger protein 133"/>
    <property type="match status" value="1"/>
</dbReference>
<gene>
    <name evidence="8" type="ORF">MNOR_LOCUS21406</name>
</gene>
<dbReference type="GO" id="GO:0031519">
    <property type="term" value="C:PcG protein complex"/>
    <property type="evidence" value="ECO:0007669"/>
    <property type="project" value="TreeGrafter"/>
</dbReference>
<dbReference type="SMART" id="SM00355">
    <property type="entry name" value="ZnF_C2H2"/>
    <property type="match status" value="1"/>
</dbReference>
<evidence type="ECO:0000256" key="2">
    <source>
        <dbReference type="ARBA" id="ARBA00022737"/>
    </source>
</evidence>
<protein>
    <recommendedName>
        <fullName evidence="7">C2H2-type domain-containing protein</fullName>
    </recommendedName>
</protein>
<dbReference type="PROSITE" id="PS50157">
    <property type="entry name" value="ZINC_FINGER_C2H2_2"/>
    <property type="match status" value="1"/>
</dbReference>
<dbReference type="PANTHER" id="PTHR14003:SF23">
    <property type="entry name" value="ZINC FINGER PROTEIN 143"/>
    <property type="match status" value="1"/>
</dbReference>
<dbReference type="PROSITE" id="PS00028">
    <property type="entry name" value="ZINC_FINGER_C2H2_1"/>
    <property type="match status" value="1"/>
</dbReference>
<dbReference type="InterPro" id="IPR036236">
    <property type="entry name" value="Znf_C2H2_sf"/>
</dbReference>
<feature type="non-terminal residue" evidence="8">
    <location>
        <position position="104"/>
    </location>
</feature>
<reference evidence="8 9" key="1">
    <citation type="submission" date="2024-05" db="EMBL/GenBank/DDBJ databases">
        <authorList>
            <person name="Wallberg A."/>
        </authorList>
    </citation>
    <scope>NUCLEOTIDE SEQUENCE [LARGE SCALE GENOMIC DNA]</scope>
</reference>
<dbReference type="Pfam" id="PF00096">
    <property type="entry name" value="zf-C2H2"/>
    <property type="match status" value="1"/>
</dbReference>
<accession>A0AAV2R907</accession>
<name>A0AAV2R907_MEGNR</name>
<evidence type="ECO:0000256" key="1">
    <source>
        <dbReference type="ARBA" id="ARBA00022723"/>
    </source>
</evidence>
<evidence type="ECO:0000256" key="3">
    <source>
        <dbReference type="ARBA" id="ARBA00022771"/>
    </source>
</evidence>
<dbReference type="InterPro" id="IPR013087">
    <property type="entry name" value="Znf_C2H2_type"/>
</dbReference>
<keyword evidence="1" id="KW-0479">Metal-binding</keyword>
<proteinExistence type="predicted"/>
<keyword evidence="2" id="KW-0677">Repeat</keyword>
<dbReference type="Gene3D" id="3.30.160.60">
    <property type="entry name" value="Classic Zinc Finger"/>
    <property type="match status" value="1"/>
</dbReference>
<keyword evidence="3 6" id="KW-0863">Zinc-finger</keyword>
<keyword evidence="5" id="KW-0539">Nucleus</keyword>
<keyword evidence="4" id="KW-0862">Zinc</keyword>
<dbReference type="GO" id="GO:0000785">
    <property type="term" value="C:chromatin"/>
    <property type="evidence" value="ECO:0007669"/>
    <property type="project" value="TreeGrafter"/>
</dbReference>
<dbReference type="GO" id="GO:0000978">
    <property type="term" value="F:RNA polymerase II cis-regulatory region sequence-specific DNA binding"/>
    <property type="evidence" value="ECO:0007669"/>
    <property type="project" value="TreeGrafter"/>
</dbReference>
<feature type="domain" description="C2H2-type" evidence="7">
    <location>
        <begin position="76"/>
        <end position="103"/>
    </location>
</feature>
<evidence type="ECO:0000256" key="6">
    <source>
        <dbReference type="PROSITE-ProRule" id="PRU00042"/>
    </source>
</evidence>
<evidence type="ECO:0000313" key="9">
    <source>
        <dbReference type="Proteomes" id="UP001497623"/>
    </source>
</evidence>
<dbReference type="AlphaFoldDB" id="A0AAV2R907"/>
<comment type="caution">
    <text evidence="8">The sequence shown here is derived from an EMBL/GenBank/DDBJ whole genome shotgun (WGS) entry which is preliminary data.</text>
</comment>
<organism evidence="8 9">
    <name type="scientific">Meganyctiphanes norvegica</name>
    <name type="common">Northern krill</name>
    <name type="synonym">Thysanopoda norvegica</name>
    <dbReference type="NCBI Taxonomy" id="48144"/>
    <lineage>
        <taxon>Eukaryota</taxon>
        <taxon>Metazoa</taxon>
        <taxon>Ecdysozoa</taxon>
        <taxon>Arthropoda</taxon>
        <taxon>Crustacea</taxon>
        <taxon>Multicrustacea</taxon>
        <taxon>Malacostraca</taxon>
        <taxon>Eumalacostraca</taxon>
        <taxon>Eucarida</taxon>
        <taxon>Euphausiacea</taxon>
        <taxon>Euphausiidae</taxon>
        <taxon>Meganyctiphanes</taxon>
    </lineage>
</organism>
<evidence type="ECO:0000259" key="7">
    <source>
        <dbReference type="PROSITE" id="PS50157"/>
    </source>
</evidence>
<dbReference type="EMBL" id="CAXKWB010017204">
    <property type="protein sequence ID" value="CAL4118267.1"/>
    <property type="molecule type" value="Genomic_DNA"/>
</dbReference>
<dbReference type="GO" id="GO:0008270">
    <property type="term" value="F:zinc ion binding"/>
    <property type="evidence" value="ECO:0007669"/>
    <property type="project" value="UniProtKB-KW"/>
</dbReference>
<evidence type="ECO:0000313" key="8">
    <source>
        <dbReference type="EMBL" id="CAL4118267.1"/>
    </source>
</evidence>
<dbReference type="GO" id="GO:0000981">
    <property type="term" value="F:DNA-binding transcription factor activity, RNA polymerase II-specific"/>
    <property type="evidence" value="ECO:0007669"/>
    <property type="project" value="TreeGrafter"/>
</dbReference>